<feature type="transmembrane region" description="Helical" evidence="1">
    <location>
        <begin position="12"/>
        <end position="34"/>
    </location>
</feature>
<reference evidence="3" key="1">
    <citation type="submission" date="2016-10" db="EMBL/GenBank/DDBJ databases">
        <authorList>
            <person name="Varghese N."/>
            <person name="Submissions S."/>
        </authorList>
    </citation>
    <scope>NUCLEOTIDE SEQUENCE [LARGE SCALE GENOMIC DNA]</scope>
    <source>
        <strain evidence="3">CGMCC 1.8711</strain>
    </source>
</reference>
<dbReference type="STRING" id="555875.SAMN04488124_1095"/>
<protein>
    <submittedName>
        <fullName evidence="2">Uncharacterized protein</fullName>
    </submittedName>
</protein>
<proteinExistence type="predicted"/>
<accession>A0A1I6GIN3</accession>
<evidence type="ECO:0000313" key="2">
    <source>
        <dbReference type="EMBL" id="SFR41991.1"/>
    </source>
</evidence>
<evidence type="ECO:0000313" key="3">
    <source>
        <dbReference type="Proteomes" id="UP000243250"/>
    </source>
</evidence>
<evidence type="ECO:0000256" key="1">
    <source>
        <dbReference type="SAM" id="Phobius"/>
    </source>
</evidence>
<dbReference type="AlphaFoldDB" id="A0A1I6GIN3"/>
<gene>
    <name evidence="2" type="ORF">SAMN04488124_1095</name>
</gene>
<keyword evidence="1" id="KW-1133">Transmembrane helix</keyword>
<sequence>MPADDYLDPWTALFVGGFVAALFWFAAGLAFVAAGDVLPTVRAFSLVFVGLGGAFLLAGVVVAAVLRARR</sequence>
<dbReference type="RefSeq" id="WP_089877644.1">
    <property type="nucleotide sequence ID" value="NZ_FOYS01000002.1"/>
</dbReference>
<keyword evidence="3" id="KW-1185">Reference proteome</keyword>
<feature type="transmembrane region" description="Helical" evidence="1">
    <location>
        <begin position="46"/>
        <end position="66"/>
    </location>
</feature>
<keyword evidence="1" id="KW-0472">Membrane</keyword>
<organism evidence="2 3">
    <name type="scientific">Halogeometricum limi</name>
    <dbReference type="NCBI Taxonomy" id="555875"/>
    <lineage>
        <taxon>Archaea</taxon>
        <taxon>Methanobacteriati</taxon>
        <taxon>Methanobacteriota</taxon>
        <taxon>Stenosarchaea group</taxon>
        <taxon>Halobacteria</taxon>
        <taxon>Halobacteriales</taxon>
        <taxon>Haloferacaceae</taxon>
        <taxon>Halogeometricum</taxon>
    </lineage>
</organism>
<keyword evidence="1" id="KW-0812">Transmembrane</keyword>
<dbReference type="EMBL" id="FOYS01000002">
    <property type="protein sequence ID" value="SFR41991.1"/>
    <property type="molecule type" value="Genomic_DNA"/>
</dbReference>
<dbReference type="Proteomes" id="UP000243250">
    <property type="component" value="Unassembled WGS sequence"/>
</dbReference>
<name>A0A1I6GIN3_9EURY</name>